<feature type="binding site" evidence="5">
    <location>
        <position position="164"/>
    </location>
    <ligand>
        <name>a divalent metal cation</name>
        <dbReference type="ChEBI" id="CHEBI:60240"/>
        <label>1</label>
    </ligand>
</feature>
<keyword evidence="4 5" id="KW-0378">Hydrolase</keyword>
<comment type="similarity">
    <text evidence="5">Belongs to the peptidase M24A family. Methionine aminopeptidase type 1 subfamily.</text>
</comment>
<dbReference type="InterPro" id="IPR001714">
    <property type="entry name" value="Pept_M24_MAP"/>
</dbReference>
<proteinExistence type="inferred from homology"/>
<dbReference type="InterPro" id="IPR036005">
    <property type="entry name" value="Creatinase/aminopeptidase-like"/>
</dbReference>
<dbReference type="AlphaFoldDB" id="A0AAD9PKJ3"/>
<evidence type="ECO:0000256" key="5">
    <source>
        <dbReference type="HAMAP-Rule" id="MF_03174"/>
    </source>
</evidence>
<dbReference type="GeneID" id="94335939"/>
<comment type="caution">
    <text evidence="8">The sequence shown here is derived from an EMBL/GenBank/DDBJ whole genome shotgun (WGS) entry which is preliminary data.</text>
</comment>
<evidence type="ECO:0000256" key="3">
    <source>
        <dbReference type="ARBA" id="ARBA00022723"/>
    </source>
</evidence>
<feature type="binding site" evidence="5">
    <location>
        <position position="175"/>
    </location>
    <ligand>
        <name>a divalent metal cation</name>
        <dbReference type="ChEBI" id="CHEBI:60240"/>
        <label>1</label>
    </ligand>
</feature>
<feature type="binding site" evidence="5">
    <location>
        <position position="175"/>
    </location>
    <ligand>
        <name>a divalent metal cation</name>
        <dbReference type="ChEBI" id="CHEBI:60240"/>
        <label>2</label>
        <note>catalytic</note>
    </ligand>
</feature>
<dbReference type="InterPro" id="IPR002467">
    <property type="entry name" value="Pept_M24A_MAP1"/>
</dbReference>
<evidence type="ECO:0000256" key="1">
    <source>
        <dbReference type="ARBA" id="ARBA00022438"/>
    </source>
</evidence>
<reference evidence="8" key="1">
    <citation type="journal article" date="2023" name="Nat. Microbiol.">
        <title>Babesia duncani multi-omics identifies virulence factors and drug targets.</title>
        <authorList>
            <person name="Singh P."/>
            <person name="Lonardi S."/>
            <person name="Liang Q."/>
            <person name="Vydyam P."/>
            <person name="Khabirova E."/>
            <person name="Fang T."/>
            <person name="Gihaz S."/>
            <person name="Thekkiniath J."/>
            <person name="Munshi M."/>
            <person name="Abel S."/>
            <person name="Ciampossin L."/>
            <person name="Batugedara G."/>
            <person name="Gupta M."/>
            <person name="Lu X.M."/>
            <person name="Lenz T."/>
            <person name="Chakravarty S."/>
            <person name="Cornillot E."/>
            <person name="Hu Y."/>
            <person name="Ma W."/>
            <person name="Gonzalez L.M."/>
            <person name="Sanchez S."/>
            <person name="Estrada K."/>
            <person name="Sanchez-Flores A."/>
            <person name="Montero E."/>
            <person name="Harb O.S."/>
            <person name="Le Roch K.G."/>
            <person name="Mamoun C.B."/>
        </authorList>
    </citation>
    <scope>NUCLEOTIDE SEQUENCE</scope>
    <source>
        <strain evidence="8">WA1</strain>
    </source>
</reference>
<feature type="binding site" evidence="5">
    <location>
        <position position="238"/>
    </location>
    <ligand>
        <name>a divalent metal cation</name>
        <dbReference type="ChEBI" id="CHEBI:60240"/>
        <label>2</label>
        <note>catalytic</note>
    </ligand>
</feature>
<keyword evidence="2 5" id="KW-0645">Protease</keyword>
<organism evidence="8 9">
    <name type="scientific">Babesia duncani</name>
    <dbReference type="NCBI Taxonomy" id="323732"/>
    <lineage>
        <taxon>Eukaryota</taxon>
        <taxon>Sar</taxon>
        <taxon>Alveolata</taxon>
        <taxon>Apicomplexa</taxon>
        <taxon>Aconoidasida</taxon>
        <taxon>Piroplasmida</taxon>
        <taxon>Babesiidae</taxon>
        <taxon>Babesia</taxon>
    </lineage>
</organism>
<protein>
    <recommendedName>
        <fullName evidence="6">Methionine aminopeptidase</fullName>
        <ecNumber evidence="6">3.4.11.18</ecNumber>
    </recommendedName>
</protein>
<dbReference type="KEGG" id="bdw:94335939"/>
<evidence type="ECO:0000256" key="4">
    <source>
        <dbReference type="ARBA" id="ARBA00022801"/>
    </source>
</evidence>
<dbReference type="EMBL" id="JALLKP010000002">
    <property type="protein sequence ID" value="KAK2196395.1"/>
    <property type="molecule type" value="Genomic_DNA"/>
</dbReference>
<feature type="binding site" evidence="5">
    <location>
        <position position="314"/>
    </location>
    <ligand>
        <name>a divalent metal cation</name>
        <dbReference type="ChEBI" id="CHEBI:60240"/>
        <label>1</label>
    </ligand>
</feature>
<name>A0AAD9PKJ3_9APIC</name>
<comment type="catalytic activity">
    <reaction evidence="5 6">
        <text>Release of N-terminal amino acids, preferentially methionine, from peptides and arylamides.</text>
        <dbReference type="EC" id="3.4.11.18"/>
    </reaction>
</comment>
<comment type="function">
    <text evidence="6">Cotranslationally removes the N-terminal methionine from nascent proteins. The N-terminal methionine is often cleaved when the second residue in the primary sequence is small and uncharged (Met-Ala-, Cys, Gly, Pro, Ser, Thr, or Val).</text>
</comment>
<evidence type="ECO:0000313" key="8">
    <source>
        <dbReference type="EMBL" id="KAK2196395.1"/>
    </source>
</evidence>
<dbReference type="EC" id="3.4.11.18" evidence="6"/>
<sequence length="332" mass="36582">MTPKLIIDKFESISNFIKESTSSGGFEATLKYGEYKVSAAQPIPKHIVKPPYASLSDGFKLQEYYSRDVVFAEIKSPKQIKQMKRAGRLAADCLKLCMESTCAGITTEEIDRIGHEFIVKSGAYPAGVNFHGFPKAICISVNEVACHGIPDNRPLQDGDIVSYDCTLYIDGVFGDCAGTVCVGNVDSQVKKLVDVSRECLDKAIGIIKPAVKFSKLADVVTEHANANNFGVVKEFGGHFIGEMMHMPPMISFSSRYKCNSWAYGSWANIYNWYVCCSDDSFIEPIISQGNPAVYTWPDGWTIVTRDNGRCSQFEHTVLVTLDGCEILTLPSS</sequence>
<dbReference type="Gene3D" id="3.90.230.10">
    <property type="entry name" value="Creatinase/methionine aminopeptidase superfamily"/>
    <property type="match status" value="1"/>
</dbReference>
<dbReference type="GO" id="GO:0070006">
    <property type="term" value="F:metalloaminopeptidase activity"/>
    <property type="evidence" value="ECO:0007669"/>
    <property type="project" value="UniProtKB-UniRule"/>
</dbReference>
<dbReference type="InterPro" id="IPR000994">
    <property type="entry name" value="Pept_M24"/>
</dbReference>
<evidence type="ECO:0000256" key="6">
    <source>
        <dbReference type="RuleBase" id="RU003653"/>
    </source>
</evidence>
<keyword evidence="1 5" id="KW-0031">Aminopeptidase</keyword>
<keyword evidence="9" id="KW-1185">Reference proteome</keyword>
<evidence type="ECO:0000313" key="9">
    <source>
        <dbReference type="Proteomes" id="UP001214638"/>
    </source>
</evidence>
<feature type="binding site" evidence="5">
    <location>
        <position position="147"/>
    </location>
    <ligand>
        <name>substrate</name>
    </ligand>
</feature>
<keyword evidence="3 5" id="KW-0479">Metal-binding</keyword>
<evidence type="ECO:0000259" key="7">
    <source>
        <dbReference type="Pfam" id="PF00557"/>
    </source>
</evidence>
<dbReference type="GO" id="GO:0006508">
    <property type="term" value="P:proteolysis"/>
    <property type="evidence" value="ECO:0007669"/>
    <property type="project" value="UniProtKB-KW"/>
</dbReference>
<dbReference type="SUPFAM" id="SSF55920">
    <property type="entry name" value="Creatinase/aminopeptidase"/>
    <property type="match status" value="1"/>
</dbReference>
<dbReference type="PRINTS" id="PR00599">
    <property type="entry name" value="MAPEPTIDASE"/>
</dbReference>
<feature type="binding site" evidence="5">
    <location>
        <position position="314"/>
    </location>
    <ligand>
        <name>a divalent metal cation</name>
        <dbReference type="ChEBI" id="CHEBI:60240"/>
        <label>2</label>
        <note>catalytic</note>
    </ligand>
</feature>
<dbReference type="PANTHER" id="PTHR43330:SF7">
    <property type="entry name" value="METHIONINE AMINOPEPTIDASE 1"/>
    <property type="match status" value="1"/>
</dbReference>
<dbReference type="GO" id="GO:0004239">
    <property type="term" value="F:initiator methionyl aminopeptidase activity"/>
    <property type="evidence" value="ECO:0007669"/>
    <property type="project" value="UniProtKB-UniRule"/>
</dbReference>
<accession>A0AAD9PKJ3</accession>
<dbReference type="CDD" id="cd01086">
    <property type="entry name" value="MetAP1"/>
    <property type="match status" value="1"/>
</dbReference>
<dbReference type="GO" id="GO:0046872">
    <property type="term" value="F:metal ion binding"/>
    <property type="evidence" value="ECO:0007669"/>
    <property type="project" value="UniProtKB-UniRule"/>
</dbReference>
<dbReference type="RefSeq" id="XP_067803237.1">
    <property type="nucleotide sequence ID" value="XM_067946673.1"/>
</dbReference>
<gene>
    <name evidence="8" type="ORF">BdWA1_001641</name>
</gene>
<feature type="binding site" evidence="5">
    <location>
        <position position="245"/>
    </location>
    <ligand>
        <name>substrate</name>
    </ligand>
</feature>
<dbReference type="Pfam" id="PF00557">
    <property type="entry name" value="Peptidase_M24"/>
    <property type="match status" value="1"/>
</dbReference>
<dbReference type="HAMAP" id="MF_01974">
    <property type="entry name" value="MetAP_1"/>
    <property type="match status" value="1"/>
</dbReference>
<dbReference type="PANTHER" id="PTHR43330">
    <property type="entry name" value="METHIONINE AMINOPEPTIDASE"/>
    <property type="match status" value="1"/>
</dbReference>
<dbReference type="GO" id="GO:0005829">
    <property type="term" value="C:cytosol"/>
    <property type="evidence" value="ECO:0007669"/>
    <property type="project" value="TreeGrafter"/>
</dbReference>
<dbReference type="NCBIfam" id="TIGR00500">
    <property type="entry name" value="met_pdase_I"/>
    <property type="match status" value="1"/>
</dbReference>
<comment type="cofactor">
    <cofactor evidence="5">
        <name>Co(2+)</name>
        <dbReference type="ChEBI" id="CHEBI:48828"/>
    </cofactor>
    <cofactor evidence="5">
        <name>Zn(2+)</name>
        <dbReference type="ChEBI" id="CHEBI:29105"/>
    </cofactor>
    <cofactor evidence="5">
        <name>Mn(2+)</name>
        <dbReference type="ChEBI" id="CHEBI:29035"/>
    </cofactor>
    <cofactor evidence="5">
        <name>Fe(2+)</name>
        <dbReference type="ChEBI" id="CHEBI:29033"/>
    </cofactor>
    <text evidence="5">Binds 2 divalent metal cations per subunit. Has a high-affinity and a low affinity metal-binding site. The true nature of the physiological cofactor is under debate. The enzyme is active with cobalt, zinc, manganese or divalent iron ions. Most likely, methionine aminopeptidases function as mononuclear Fe(2+)-metalloproteases under physiological conditions, and the catalytically relevant metal-binding site has been assigned to the histidine-containing high-affinity site.</text>
</comment>
<evidence type="ECO:0000256" key="2">
    <source>
        <dbReference type="ARBA" id="ARBA00022670"/>
    </source>
</evidence>
<feature type="binding site" evidence="5">
    <location>
        <position position="283"/>
    </location>
    <ligand>
        <name>a divalent metal cation</name>
        <dbReference type="ChEBI" id="CHEBI:60240"/>
        <label>2</label>
        <note>catalytic</note>
    </ligand>
</feature>
<feature type="domain" description="Peptidase M24" evidence="7">
    <location>
        <begin position="82"/>
        <end position="320"/>
    </location>
</feature>
<dbReference type="Proteomes" id="UP001214638">
    <property type="component" value="Unassembled WGS sequence"/>
</dbReference>